<dbReference type="VEuPathDB" id="FungiDB:KRP23_5414"/>
<evidence type="ECO:0000313" key="6">
    <source>
        <dbReference type="EnsemblProtists" id="Phyra74140"/>
    </source>
</evidence>
<keyword evidence="2 4" id="KW-0863">Zinc-finger</keyword>
<evidence type="ECO:0000256" key="3">
    <source>
        <dbReference type="ARBA" id="ARBA00022833"/>
    </source>
</evidence>
<dbReference type="SUPFAM" id="SSF48452">
    <property type="entry name" value="TPR-like"/>
    <property type="match status" value="1"/>
</dbReference>
<dbReference type="Gene3D" id="1.25.40.10">
    <property type="entry name" value="Tetratricopeptide repeat domain"/>
    <property type="match status" value="1"/>
</dbReference>
<reference evidence="7" key="1">
    <citation type="journal article" date="2006" name="Science">
        <title>Phytophthora genome sequences uncover evolutionary origins and mechanisms of pathogenesis.</title>
        <authorList>
            <person name="Tyler B.M."/>
            <person name="Tripathy S."/>
            <person name="Zhang X."/>
            <person name="Dehal P."/>
            <person name="Jiang R.H."/>
            <person name="Aerts A."/>
            <person name="Arredondo F.D."/>
            <person name="Baxter L."/>
            <person name="Bensasson D."/>
            <person name="Beynon J.L."/>
            <person name="Chapman J."/>
            <person name="Damasceno C.M."/>
            <person name="Dorrance A.E."/>
            <person name="Dou D."/>
            <person name="Dickerman A.W."/>
            <person name="Dubchak I.L."/>
            <person name="Garbelotto M."/>
            <person name="Gijzen M."/>
            <person name="Gordon S.G."/>
            <person name="Govers F."/>
            <person name="Grunwald N.J."/>
            <person name="Huang W."/>
            <person name="Ivors K.L."/>
            <person name="Jones R.W."/>
            <person name="Kamoun S."/>
            <person name="Krampis K."/>
            <person name="Lamour K.H."/>
            <person name="Lee M.K."/>
            <person name="McDonald W.H."/>
            <person name="Medina M."/>
            <person name="Meijer H.J."/>
            <person name="Nordberg E.K."/>
            <person name="Maclean D.J."/>
            <person name="Ospina-Giraldo M.D."/>
            <person name="Morris P.F."/>
            <person name="Phuntumart V."/>
            <person name="Putnam N.H."/>
            <person name="Rash S."/>
            <person name="Rose J.K."/>
            <person name="Sakihama Y."/>
            <person name="Salamov A.A."/>
            <person name="Savidor A."/>
            <person name="Scheuring C.F."/>
            <person name="Smith B.M."/>
            <person name="Sobral B.W."/>
            <person name="Terry A."/>
            <person name="Torto-Alalibo T.A."/>
            <person name="Win J."/>
            <person name="Xu Z."/>
            <person name="Zhang H."/>
            <person name="Grigoriev I.V."/>
            <person name="Rokhsar D.S."/>
            <person name="Boore J.L."/>
        </authorList>
    </citation>
    <scope>NUCLEOTIDE SEQUENCE [LARGE SCALE GENOMIC DNA]</scope>
    <source>
        <strain evidence="7">Pr102</strain>
    </source>
</reference>
<keyword evidence="3" id="KW-0862">Zinc</keyword>
<sequence length="587" mass="65044">MSNLAGLHASLHEYETAARWADAACRFGFFPAAETADQLRKLAAERESLPQKVLGILDMDTTPRVLTEPRFQRQNTTPTLDELRAIDTSYGKRLLSAKEMMLKAMQHLTSSDPDDMIRAVQLAAKAYRIEDATLVFSKEEMFCAESLVSCLQDVGVLLNSDMALLLHPPDASALVAFWKSMQLQFPEDLMICRRAACAYMFKAYAGADIKRGVQLFQRALGLLPHPDDDRDPQTIGVLYEAAAAYYQTEELERAEVLFSRFLNHAPADGHRKVPEAHFILGLIALRKITDGPQRTKKRTKGVIKKAGSVAAAHLREGVALLEHVPPFLRGGSQESPNRTALERMLMLIGETPLSSGKAIATSPNAKKWGGEFVSGPRRHLELRSDTSMLRSMWRERIATTAESAYNTKGRTNIPSSITPPRQSSVSSKANNIFTPATIDELFSALKDHVFTGRVIECIVVSVPSFNGSSFQFVIEDSQREPARIAVYDAPQLLMAQLVPGRALRLLNPYVRLANDGSIMLRVDNPSSTIEVQTLHAICWVCAAGQQPGEALKKCAKCHKALYCSKRCQTQDWSVDGHRFLCAAFRKS</sequence>
<dbReference type="GO" id="GO:0008270">
    <property type="term" value="F:zinc ion binding"/>
    <property type="evidence" value="ECO:0007669"/>
    <property type="project" value="UniProtKB-KW"/>
</dbReference>
<dbReference type="Gene3D" id="6.10.140.2220">
    <property type="match status" value="1"/>
</dbReference>
<accession>H3GEP8</accession>
<dbReference type="AlphaFoldDB" id="H3GEP8"/>
<evidence type="ECO:0000313" key="7">
    <source>
        <dbReference type="Proteomes" id="UP000005238"/>
    </source>
</evidence>
<protein>
    <recommendedName>
        <fullName evidence="5">MYND-type domain-containing protein</fullName>
    </recommendedName>
</protein>
<dbReference type="Pfam" id="PF01753">
    <property type="entry name" value="zf-MYND"/>
    <property type="match status" value="1"/>
</dbReference>
<organism evidence="6 7">
    <name type="scientific">Phytophthora ramorum</name>
    <name type="common">Sudden oak death agent</name>
    <dbReference type="NCBI Taxonomy" id="164328"/>
    <lineage>
        <taxon>Eukaryota</taxon>
        <taxon>Sar</taxon>
        <taxon>Stramenopiles</taxon>
        <taxon>Oomycota</taxon>
        <taxon>Peronosporomycetes</taxon>
        <taxon>Peronosporales</taxon>
        <taxon>Peronosporaceae</taxon>
        <taxon>Phytophthora</taxon>
    </lineage>
</organism>
<dbReference type="InParanoid" id="H3GEP8"/>
<reference evidence="6" key="2">
    <citation type="submission" date="2015-06" db="UniProtKB">
        <authorList>
            <consortium name="EnsemblProtists"/>
        </authorList>
    </citation>
    <scope>IDENTIFICATION</scope>
    <source>
        <strain evidence="6">Pr102</strain>
    </source>
</reference>
<evidence type="ECO:0000256" key="4">
    <source>
        <dbReference type="PROSITE-ProRule" id="PRU00134"/>
    </source>
</evidence>
<dbReference type="InterPro" id="IPR002893">
    <property type="entry name" value="Znf_MYND"/>
</dbReference>
<keyword evidence="7" id="KW-1185">Reference proteome</keyword>
<dbReference type="PROSITE" id="PS50865">
    <property type="entry name" value="ZF_MYND_2"/>
    <property type="match status" value="1"/>
</dbReference>
<evidence type="ECO:0000256" key="1">
    <source>
        <dbReference type="ARBA" id="ARBA00022723"/>
    </source>
</evidence>
<name>H3GEP8_PHYRM</name>
<dbReference type="InterPro" id="IPR011990">
    <property type="entry name" value="TPR-like_helical_dom_sf"/>
</dbReference>
<evidence type="ECO:0000259" key="5">
    <source>
        <dbReference type="PROSITE" id="PS50865"/>
    </source>
</evidence>
<dbReference type="HOGENOM" id="CLU_465028_0_0_1"/>
<feature type="domain" description="MYND-type" evidence="5">
    <location>
        <begin position="538"/>
        <end position="581"/>
    </location>
</feature>
<dbReference type="VEuPathDB" id="FungiDB:KRP22_14707"/>
<keyword evidence="1" id="KW-0479">Metal-binding</keyword>
<dbReference type="SUPFAM" id="SSF144232">
    <property type="entry name" value="HIT/MYND zinc finger-like"/>
    <property type="match status" value="1"/>
</dbReference>
<proteinExistence type="predicted"/>
<dbReference type="EnsemblProtists" id="Phyra74140">
    <property type="protein sequence ID" value="Phyra74140"/>
    <property type="gene ID" value="Phyra74140"/>
</dbReference>
<dbReference type="Proteomes" id="UP000005238">
    <property type="component" value="Unassembled WGS sequence"/>
</dbReference>
<dbReference type="EMBL" id="DS566003">
    <property type="status" value="NOT_ANNOTATED_CDS"/>
    <property type="molecule type" value="Genomic_DNA"/>
</dbReference>
<dbReference type="eggNOG" id="ENOG502SAGF">
    <property type="taxonomic scope" value="Eukaryota"/>
</dbReference>
<evidence type="ECO:0000256" key="2">
    <source>
        <dbReference type="ARBA" id="ARBA00022771"/>
    </source>
</evidence>